<dbReference type="KEGG" id="dea:FPZ08_20920"/>
<dbReference type="EMBL" id="CP042304">
    <property type="protein sequence ID" value="QDZ12980.1"/>
    <property type="molecule type" value="Genomic_DNA"/>
</dbReference>
<gene>
    <name evidence="3" type="ORF">FPZ08_20920</name>
</gene>
<dbReference type="InterPro" id="IPR050810">
    <property type="entry name" value="Bact_Secretion_Sys_Channel"/>
</dbReference>
<feature type="domain" description="BON" evidence="2">
    <location>
        <begin position="137"/>
        <end position="215"/>
    </location>
</feature>
<dbReference type="Pfam" id="PF00263">
    <property type="entry name" value="Secretin"/>
    <property type="match status" value="1"/>
</dbReference>
<reference evidence="3 4" key="1">
    <citation type="submission" date="2019-07" db="EMBL/GenBank/DDBJ databases">
        <title>Full genome sequence of Devosia sp. Gsoil 520.</title>
        <authorList>
            <person name="Im W.-T."/>
        </authorList>
    </citation>
    <scope>NUCLEOTIDE SEQUENCE [LARGE SCALE GENOMIC DNA]</scope>
    <source>
        <strain evidence="3 4">Gsoil 520</strain>
    </source>
</reference>
<dbReference type="InterPro" id="IPR004846">
    <property type="entry name" value="T2SS/T3SS_dom"/>
</dbReference>
<dbReference type="PANTHER" id="PTHR30332">
    <property type="entry name" value="PROBABLE GENERAL SECRETION PATHWAY PROTEIN D"/>
    <property type="match status" value="1"/>
</dbReference>
<dbReference type="Pfam" id="PF13629">
    <property type="entry name" value="T2SS-T3SS_pil_N"/>
    <property type="match status" value="1"/>
</dbReference>
<keyword evidence="4" id="KW-1185">Reference proteome</keyword>
<accession>A0A5B8M003</accession>
<dbReference type="OrthoDB" id="9775455at2"/>
<evidence type="ECO:0000256" key="1">
    <source>
        <dbReference type="RuleBase" id="RU004003"/>
    </source>
</evidence>
<protein>
    <submittedName>
        <fullName evidence="3">Type II and III secretion system protein family protein</fullName>
    </submittedName>
</protein>
<name>A0A5B8M003_9HYPH</name>
<sequence>MRPSPMCPSNPRWCPNRTEMIMNQFTTLRRRTAGLLAASALALGLLALPMVPAAMAEETHVTISAAAYGATRKFEVEINKTALVDLPAGAAEVIVSQPGVAAAIMRTRTRALIQGITGGDTNIFFLDDQGRTIAVLDVKVIEEPSQVGNALQMALARVIPGSNIRVESVTLGGDVNRIVLTGNVLSGEDRERATAVATQFAGGAENVANILDVAGAQQVMLQVTVSEVKRDVAKQLGINLGAVFNVGTTNLLQFANGLLTDAFPLTGIDASFSANGNSVSTAIRALEGRGALRVLAQPTLTAISGEPAKFLAGGEMPYYTYEDDDNGNRTRTVLFKPYGVQLSFTPVVKSNGVIALKVETSVSEPQADFSITKREANTSVELPSGMTLAIGGLLEEKSTQQIEQFPWLGDIPILGALFRSRDYRTEQTELVILVTPYLVGPSPANSIPVPTDRTAVASDAEAIFLGKLETMYGVGNSGEMRGGFSGSVGFVLD</sequence>
<proteinExistence type="inferred from homology"/>
<organism evidence="3 4">
    <name type="scientific">Devosia ginsengisoli</name>
    <dbReference type="NCBI Taxonomy" id="400770"/>
    <lineage>
        <taxon>Bacteria</taxon>
        <taxon>Pseudomonadati</taxon>
        <taxon>Pseudomonadota</taxon>
        <taxon>Alphaproteobacteria</taxon>
        <taxon>Hyphomicrobiales</taxon>
        <taxon>Devosiaceae</taxon>
        <taxon>Devosia</taxon>
    </lineage>
</organism>
<dbReference type="AlphaFoldDB" id="A0A5B8M003"/>
<dbReference type="Proteomes" id="UP000315364">
    <property type="component" value="Chromosome"/>
</dbReference>
<dbReference type="InterPro" id="IPR001775">
    <property type="entry name" value="GspD/PilQ"/>
</dbReference>
<dbReference type="GO" id="GO:0009306">
    <property type="term" value="P:protein secretion"/>
    <property type="evidence" value="ECO:0007669"/>
    <property type="project" value="InterPro"/>
</dbReference>
<evidence type="ECO:0000313" key="4">
    <source>
        <dbReference type="Proteomes" id="UP000315364"/>
    </source>
</evidence>
<evidence type="ECO:0000259" key="2">
    <source>
        <dbReference type="PROSITE" id="PS50914"/>
    </source>
</evidence>
<dbReference type="PRINTS" id="PR00811">
    <property type="entry name" value="BCTERIALGSPD"/>
</dbReference>
<dbReference type="PROSITE" id="PS50914">
    <property type="entry name" value="BON"/>
    <property type="match status" value="1"/>
</dbReference>
<comment type="similarity">
    <text evidence="1">Belongs to the bacterial secretin family.</text>
</comment>
<dbReference type="InterPro" id="IPR007055">
    <property type="entry name" value="BON_dom"/>
</dbReference>
<evidence type="ECO:0000313" key="3">
    <source>
        <dbReference type="EMBL" id="QDZ12980.1"/>
    </source>
</evidence>
<dbReference type="InterPro" id="IPR032789">
    <property type="entry name" value="T2SS-T3SS_pil_N"/>
</dbReference>
<dbReference type="PANTHER" id="PTHR30332:SF17">
    <property type="entry name" value="TYPE IV PILIATION SYSTEM PROTEIN DR_0774-RELATED"/>
    <property type="match status" value="1"/>
</dbReference>
<dbReference type="GO" id="GO:0015627">
    <property type="term" value="C:type II protein secretion system complex"/>
    <property type="evidence" value="ECO:0007669"/>
    <property type="project" value="TreeGrafter"/>
</dbReference>